<reference evidence="17 18" key="1">
    <citation type="journal article" date="2005" name="Nucleic Acids Res.">
        <title>Genomic blueprint of Hahella chejuensis, a marine microbe producing an algicidal agent.</title>
        <authorList>
            <person name="Jeong H."/>
            <person name="Yim J.H."/>
            <person name="Lee C."/>
            <person name="Choi S.-H."/>
            <person name="Park Y.K."/>
            <person name="Yoon S.H."/>
            <person name="Hur C.-G."/>
            <person name="Kang H.-Y."/>
            <person name="Kim D."/>
            <person name="Lee H.H."/>
            <person name="Park K.H."/>
            <person name="Park S.-H."/>
            <person name="Park H.-S."/>
            <person name="Lee H.K."/>
            <person name="Oh T.K."/>
            <person name="Kim J.F."/>
        </authorList>
    </citation>
    <scope>NUCLEOTIDE SEQUENCE [LARGE SCALE GENOMIC DNA]</scope>
    <source>
        <strain evidence="17 18">KCTC 2396</strain>
    </source>
</reference>
<evidence type="ECO:0000256" key="7">
    <source>
        <dbReference type="ARBA" id="ARBA00022723"/>
    </source>
</evidence>
<evidence type="ECO:0000256" key="12">
    <source>
        <dbReference type="ARBA" id="ARBA00023204"/>
    </source>
</evidence>
<dbReference type="Pfam" id="PF14815">
    <property type="entry name" value="NUDIX_4"/>
    <property type="match status" value="1"/>
</dbReference>
<keyword evidence="9 17" id="KW-0378">Hydrolase</keyword>
<dbReference type="PANTHER" id="PTHR42944:SF1">
    <property type="entry name" value="ADENINE DNA GLYCOSYLASE"/>
    <property type="match status" value="1"/>
</dbReference>
<organism evidence="17 18">
    <name type="scientific">Hahella chejuensis (strain KCTC 2396)</name>
    <dbReference type="NCBI Taxonomy" id="349521"/>
    <lineage>
        <taxon>Bacteria</taxon>
        <taxon>Pseudomonadati</taxon>
        <taxon>Pseudomonadota</taxon>
        <taxon>Gammaproteobacteria</taxon>
        <taxon>Oceanospirillales</taxon>
        <taxon>Hahellaceae</taxon>
        <taxon>Hahella</taxon>
    </lineage>
</organism>
<dbReference type="GO" id="GO:0034039">
    <property type="term" value="F:8-oxo-7,8-dihydroguanine DNA N-glycosylase activity"/>
    <property type="evidence" value="ECO:0007669"/>
    <property type="project" value="TreeGrafter"/>
</dbReference>
<dbReference type="eggNOG" id="COG1194">
    <property type="taxonomic scope" value="Bacteria"/>
</dbReference>
<dbReference type="InterPro" id="IPR004036">
    <property type="entry name" value="Endonuclease-III-like_CS2"/>
</dbReference>
<evidence type="ECO:0000256" key="13">
    <source>
        <dbReference type="ARBA" id="ARBA00023295"/>
    </source>
</evidence>
<keyword evidence="7" id="KW-0479">Metal-binding</keyword>
<evidence type="ECO:0000256" key="6">
    <source>
        <dbReference type="ARBA" id="ARBA00022485"/>
    </source>
</evidence>
<dbReference type="GO" id="GO:0006298">
    <property type="term" value="P:mismatch repair"/>
    <property type="evidence" value="ECO:0007669"/>
    <property type="project" value="TreeGrafter"/>
</dbReference>
<evidence type="ECO:0000256" key="3">
    <source>
        <dbReference type="ARBA" id="ARBA00008343"/>
    </source>
</evidence>
<feature type="domain" description="HhH-GPD" evidence="16">
    <location>
        <begin position="64"/>
        <end position="215"/>
    </location>
</feature>
<dbReference type="InterPro" id="IPR003265">
    <property type="entry name" value="HhH-GPD_domain"/>
</dbReference>
<keyword evidence="10 14" id="KW-0408">Iron</keyword>
<dbReference type="SUPFAM" id="SSF48150">
    <property type="entry name" value="DNA-glycosylase"/>
    <property type="match status" value="1"/>
</dbReference>
<dbReference type="EMBL" id="CP000155">
    <property type="protein sequence ID" value="ABC28207.1"/>
    <property type="molecule type" value="Genomic_DNA"/>
</dbReference>
<comment type="function">
    <text evidence="2">Adenine glycosylase active on G-A mispairs. MutY also corrects error-prone DNA synthesis past GO lesions which are due to the oxidatively damaged form of guanine: 7,8-dihydro-8-oxoguanine (8-oxo-dGTP).</text>
</comment>
<keyword evidence="12" id="KW-0234">DNA repair</keyword>
<evidence type="ECO:0000256" key="5">
    <source>
        <dbReference type="ARBA" id="ARBA00022023"/>
    </source>
</evidence>
<accession>Q2SMB7</accession>
<evidence type="ECO:0000259" key="16">
    <source>
        <dbReference type="SMART" id="SM00478"/>
    </source>
</evidence>
<dbReference type="Pfam" id="PF00730">
    <property type="entry name" value="HhH-GPD"/>
    <property type="match status" value="1"/>
</dbReference>
<evidence type="ECO:0000256" key="14">
    <source>
        <dbReference type="RuleBase" id="RU365096"/>
    </source>
</evidence>
<evidence type="ECO:0000256" key="2">
    <source>
        <dbReference type="ARBA" id="ARBA00002933"/>
    </source>
</evidence>
<dbReference type="SMART" id="SM00478">
    <property type="entry name" value="ENDO3c"/>
    <property type="match status" value="1"/>
</dbReference>
<dbReference type="STRING" id="349521.HCH_01340"/>
<dbReference type="Pfam" id="PF00633">
    <property type="entry name" value="HHH"/>
    <property type="match status" value="1"/>
</dbReference>
<keyword evidence="6" id="KW-0004">4Fe-4S</keyword>
<dbReference type="RefSeq" id="WP_011395280.1">
    <property type="nucleotide sequence ID" value="NC_007645.1"/>
</dbReference>
<dbReference type="OrthoDB" id="9802365at2"/>
<dbReference type="InterPro" id="IPR000445">
    <property type="entry name" value="HhH_motif"/>
</dbReference>
<dbReference type="InterPro" id="IPR023170">
    <property type="entry name" value="HhH_base_excis_C"/>
</dbReference>
<dbReference type="GO" id="GO:0006284">
    <property type="term" value="P:base-excision repair"/>
    <property type="evidence" value="ECO:0007669"/>
    <property type="project" value="UniProtKB-UniRule"/>
</dbReference>
<proteinExistence type="inferred from homology"/>
<dbReference type="Proteomes" id="UP000000238">
    <property type="component" value="Chromosome"/>
</dbReference>
<evidence type="ECO:0000256" key="8">
    <source>
        <dbReference type="ARBA" id="ARBA00022763"/>
    </source>
</evidence>
<dbReference type="Gene3D" id="1.10.1670.10">
    <property type="entry name" value="Helix-hairpin-Helix base-excision DNA repair enzymes (C-terminal)"/>
    <property type="match status" value="1"/>
</dbReference>
<dbReference type="HOGENOM" id="CLU_012862_0_2_6"/>
<dbReference type="NCBIfam" id="TIGR01084">
    <property type="entry name" value="mutY"/>
    <property type="match status" value="1"/>
</dbReference>
<dbReference type="InterPro" id="IPR004035">
    <property type="entry name" value="Endouclease-III_FeS-bd_BS"/>
</dbReference>
<sequence>MNNPSNLQKKQPVTLSHNSTDAQDAAATNSFAARLLTWFDQHGRHDLPWQDPRTPYHVWISEIMLQQTQVSTVIPYFIKFMESFPTVAALAEADQDTVLSHWAGLGYYARARNLHKAAKTIVEKFNGEFPNTLETIQELPGIGRSTAGAILSMGFGIRAPILDGNVKRVLCRHDAIEGWPGKREIETRLWELADAYTPEERVTDYTQAIMDLGATLCTRSKPACARCPMETTCQGLAQDMTDQLPTPKAGKKIPTHERFVLVLQNEDGHILLERRPPTGIWGGLWSLPESEKNMDLPDALQSWKEHKRLQLTQYELASPFRHTFSHYHLILKPVIASTADIERPDDLAFIVGESDSQWFDPDQELPGLPAPIEKWLSQKSLDRQKRLL</sequence>
<feature type="region of interest" description="Disordered" evidence="15">
    <location>
        <begin position="1"/>
        <end position="21"/>
    </location>
</feature>
<dbReference type="InterPro" id="IPR029119">
    <property type="entry name" value="MutY_C"/>
</dbReference>
<keyword evidence="18" id="KW-1185">Reference proteome</keyword>
<evidence type="ECO:0000256" key="15">
    <source>
        <dbReference type="SAM" id="MobiDB-lite"/>
    </source>
</evidence>
<dbReference type="InterPro" id="IPR015797">
    <property type="entry name" value="NUDIX_hydrolase-like_dom_sf"/>
</dbReference>
<dbReference type="GO" id="GO:0051539">
    <property type="term" value="F:4 iron, 4 sulfur cluster binding"/>
    <property type="evidence" value="ECO:0007669"/>
    <property type="project" value="UniProtKB-UniRule"/>
</dbReference>
<dbReference type="PROSITE" id="PS00764">
    <property type="entry name" value="ENDONUCLEASE_III_1"/>
    <property type="match status" value="1"/>
</dbReference>
<dbReference type="GO" id="GO:0035485">
    <property type="term" value="F:adenine/guanine mispair binding"/>
    <property type="evidence" value="ECO:0007669"/>
    <property type="project" value="TreeGrafter"/>
</dbReference>
<dbReference type="CDD" id="cd00056">
    <property type="entry name" value="ENDO3c"/>
    <property type="match status" value="1"/>
</dbReference>
<comment type="similarity">
    <text evidence="3 14">Belongs to the Nth/MutY family.</text>
</comment>
<keyword evidence="13 14" id="KW-0326">Glycosidase</keyword>
<dbReference type="InterPro" id="IPR044298">
    <property type="entry name" value="MIG/MutY"/>
</dbReference>
<keyword evidence="11" id="KW-0411">Iron-sulfur</keyword>
<dbReference type="InterPro" id="IPR005760">
    <property type="entry name" value="A/G_AdeGlyc_MutY"/>
</dbReference>
<dbReference type="SUPFAM" id="SSF55811">
    <property type="entry name" value="Nudix"/>
    <property type="match status" value="1"/>
</dbReference>
<dbReference type="PANTHER" id="PTHR42944">
    <property type="entry name" value="ADENINE DNA GLYCOSYLASE"/>
    <property type="match status" value="1"/>
</dbReference>
<protein>
    <recommendedName>
        <fullName evidence="5 14">Adenine DNA glycosylase</fullName>
        <ecNumber evidence="4 14">3.2.2.31</ecNumber>
    </recommendedName>
</protein>
<evidence type="ECO:0000256" key="1">
    <source>
        <dbReference type="ARBA" id="ARBA00000843"/>
    </source>
</evidence>
<name>Q2SMB7_HAHCH</name>
<dbReference type="GO" id="GO:0000701">
    <property type="term" value="F:purine-specific mismatch base pair DNA N-glycosylase activity"/>
    <property type="evidence" value="ECO:0007669"/>
    <property type="project" value="UniProtKB-EC"/>
</dbReference>
<dbReference type="PROSITE" id="PS01155">
    <property type="entry name" value="ENDONUCLEASE_III_2"/>
    <property type="match status" value="1"/>
</dbReference>
<dbReference type="Gene3D" id="1.10.340.30">
    <property type="entry name" value="Hypothetical protein, domain 2"/>
    <property type="match status" value="1"/>
</dbReference>
<dbReference type="CDD" id="cd03431">
    <property type="entry name" value="NUDIX_DNA_Glycosylase_C-MutY"/>
    <property type="match status" value="1"/>
</dbReference>
<dbReference type="FunFam" id="1.10.340.30:FF:000002">
    <property type="entry name" value="Adenine DNA glycosylase"/>
    <property type="match status" value="1"/>
</dbReference>
<dbReference type="AlphaFoldDB" id="Q2SMB7"/>
<dbReference type="EC" id="3.2.2.31" evidence="4 14"/>
<keyword evidence="8 14" id="KW-0227">DNA damage</keyword>
<comment type="catalytic activity">
    <reaction evidence="1 14">
        <text>Hydrolyzes free adenine bases from 7,8-dihydro-8-oxoguanine:adenine mismatched double-stranded DNA, leaving an apurinic site.</text>
        <dbReference type="EC" id="3.2.2.31"/>
    </reaction>
</comment>
<gene>
    <name evidence="17" type="primary">mutY</name>
    <name evidence="17" type="ordered locus">HCH_01340</name>
</gene>
<evidence type="ECO:0000313" key="17">
    <source>
        <dbReference type="EMBL" id="ABC28207.1"/>
    </source>
</evidence>
<dbReference type="Gene3D" id="3.90.79.10">
    <property type="entry name" value="Nucleoside Triphosphate Pyrophosphohydrolase"/>
    <property type="match status" value="1"/>
</dbReference>
<evidence type="ECO:0000256" key="9">
    <source>
        <dbReference type="ARBA" id="ARBA00022801"/>
    </source>
</evidence>
<dbReference type="InterPro" id="IPR011257">
    <property type="entry name" value="DNA_glycosylase"/>
</dbReference>
<evidence type="ECO:0000256" key="11">
    <source>
        <dbReference type="ARBA" id="ARBA00023014"/>
    </source>
</evidence>
<dbReference type="GO" id="GO:0046872">
    <property type="term" value="F:metal ion binding"/>
    <property type="evidence" value="ECO:0007669"/>
    <property type="project" value="UniProtKB-UniRule"/>
</dbReference>
<evidence type="ECO:0000256" key="10">
    <source>
        <dbReference type="ARBA" id="ARBA00023004"/>
    </source>
</evidence>
<dbReference type="KEGG" id="hch:HCH_01340"/>
<comment type="cofactor">
    <cofactor evidence="14">
        <name>[4Fe-4S] cluster</name>
        <dbReference type="ChEBI" id="CHEBI:49883"/>
    </cofactor>
    <text evidence="14">Binds 1 [4Fe-4S] cluster.</text>
</comment>
<evidence type="ECO:0000256" key="4">
    <source>
        <dbReference type="ARBA" id="ARBA00012045"/>
    </source>
</evidence>
<dbReference type="GO" id="GO:0032357">
    <property type="term" value="F:oxidized purine DNA binding"/>
    <property type="evidence" value="ECO:0007669"/>
    <property type="project" value="TreeGrafter"/>
</dbReference>
<evidence type="ECO:0000313" key="18">
    <source>
        <dbReference type="Proteomes" id="UP000000238"/>
    </source>
</evidence>